<protein>
    <submittedName>
        <fullName evidence="1">Uncharacterized protein</fullName>
    </submittedName>
</protein>
<dbReference type="EMBL" id="MIQH01000642">
    <property type="protein sequence ID" value="OJA03423.1"/>
    <property type="molecule type" value="Genomic_DNA"/>
</dbReference>
<name>A0A1J8P3P8_9GAMM</name>
<reference evidence="2" key="1">
    <citation type="submission" date="2016-09" db="EMBL/GenBank/DDBJ databases">
        <title>Genome Sequence of Bathymodiolus thermophilus sulfur-oxidizing gill endosymbiont.</title>
        <authorList>
            <person name="Ponnudurai R."/>
            <person name="Kleiner M."/>
            <person name="Sayavedra L."/>
            <person name="Thuermer A."/>
            <person name="Felbeck H."/>
            <person name="Schlueter R."/>
            <person name="Schweder T."/>
            <person name="Markert S."/>
        </authorList>
    </citation>
    <scope>NUCLEOTIDE SEQUENCE [LARGE SCALE GENOMIC DNA]</scope>
    <source>
        <strain evidence="2">BAT/CrabSpa'14</strain>
    </source>
</reference>
<accession>A0A1J8P3P8</accession>
<proteinExistence type="predicted"/>
<organism evidence="1 2">
    <name type="scientific">Bathymodiolus thermophilus thioautotrophic gill symbiont</name>
    <dbReference type="NCBI Taxonomy" id="2360"/>
    <lineage>
        <taxon>Bacteria</taxon>
        <taxon>Pseudomonadati</taxon>
        <taxon>Pseudomonadota</taxon>
        <taxon>Gammaproteobacteria</taxon>
        <taxon>sulfur-oxidizing symbionts</taxon>
    </lineage>
</organism>
<evidence type="ECO:0000313" key="1">
    <source>
        <dbReference type="EMBL" id="OJA03423.1"/>
    </source>
</evidence>
<dbReference type="Proteomes" id="UP000182798">
    <property type="component" value="Unassembled WGS sequence"/>
</dbReference>
<gene>
    <name evidence="1" type="ORF">BGC33_03750</name>
</gene>
<comment type="caution">
    <text evidence="1">The sequence shown here is derived from an EMBL/GenBank/DDBJ whole genome shotgun (WGS) entry which is preliminary data.</text>
</comment>
<feature type="non-terminal residue" evidence="1">
    <location>
        <position position="64"/>
    </location>
</feature>
<evidence type="ECO:0000313" key="2">
    <source>
        <dbReference type="Proteomes" id="UP000182798"/>
    </source>
</evidence>
<sequence length="64" mass="6696">MIKVEFLGEMLTESLHTIAFGGMVSSGNEGDVIFKGDGRNLFGDFASEEAVGVNVDGVLDVGLC</sequence>
<dbReference type="AlphaFoldDB" id="A0A1J8P3P8"/>